<gene>
    <name evidence="9" type="ORF">PV327_003454</name>
</gene>
<dbReference type="EC" id="3.5.2.17" evidence="7"/>
<evidence type="ECO:0000313" key="10">
    <source>
        <dbReference type="Proteomes" id="UP001168972"/>
    </source>
</evidence>
<evidence type="ECO:0000256" key="6">
    <source>
        <dbReference type="ARBA" id="ARBA00022801"/>
    </source>
</evidence>
<proteinExistence type="inferred from homology"/>
<evidence type="ECO:0000256" key="5">
    <source>
        <dbReference type="ARBA" id="ARBA00022631"/>
    </source>
</evidence>
<feature type="domain" description="Transthyretin/hydroxyisourate hydrolase" evidence="8">
    <location>
        <begin position="7"/>
        <end position="119"/>
    </location>
</feature>
<keyword evidence="6 7" id="KW-0378">Hydrolase</keyword>
<reference evidence="9" key="1">
    <citation type="journal article" date="2023" name="bioRxiv">
        <title>Scaffold-level genome assemblies of two parasitoid biocontrol wasps reveal the parthenogenesis mechanism and an associated novel virus.</title>
        <authorList>
            <person name="Inwood S."/>
            <person name="Skelly J."/>
            <person name="Guhlin J."/>
            <person name="Harrop T."/>
            <person name="Goldson S."/>
            <person name="Dearden P."/>
        </authorList>
    </citation>
    <scope>NUCLEOTIDE SEQUENCE</scope>
    <source>
        <strain evidence="9">Lincoln</strain>
        <tissue evidence="9">Whole body</tissue>
    </source>
</reference>
<dbReference type="CDD" id="cd05822">
    <property type="entry name" value="TLP_HIUase"/>
    <property type="match status" value="1"/>
</dbReference>
<evidence type="ECO:0000256" key="4">
    <source>
        <dbReference type="ARBA" id="ARBA00011881"/>
    </source>
</evidence>
<evidence type="ECO:0000256" key="7">
    <source>
        <dbReference type="RuleBase" id="RU361270"/>
    </source>
</evidence>
<comment type="caution">
    <text evidence="9">The sequence shown here is derived from an EMBL/GenBank/DDBJ whole genome shotgun (WGS) entry which is preliminary data.</text>
</comment>
<dbReference type="InterPro" id="IPR014306">
    <property type="entry name" value="Hydroxyisourate_hydrolase"/>
</dbReference>
<evidence type="ECO:0000256" key="3">
    <source>
        <dbReference type="ARBA" id="ARBA00009850"/>
    </source>
</evidence>
<comment type="catalytic activity">
    <reaction evidence="1 7">
        <text>5-hydroxyisourate + H2O = 5-hydroxy-2-oxo-4-ureido-2,5-dihydro-1H-imidazole-5-carboxylate + H(+)</text>
        <dbReference type="Rhea" id="RHEA:23736"/>
        <dbReference type="ChEBI" id="CHEBI:15377"/>
        <dbReference type="ChEBI" id="CHEBI:15378"/>
        <dbReference type="ChEBI" id="CHEBI:18072"/>
        <dbReference type="ChEBI" id="CHEBI:58639"/>
        <dbReference type="EC" id="3.5.2.17"/>
    </reaction>
</comment>
<evidence type="ECO:0000259" key="8">
    <source>
        <dbReference type="Pfam" id="PF00576"/>
    </source>
</evidence>
<dbReference type="PANTHER" id="PTHR10395:SF7">
    <property type="entry name" value="5-HYDROXYISOURATE HYDROLASE"/>
    <property type="match status" value="1"/>
</dbReference>
<dbReference type="GO" id="GO:0033971">
    <property type="term" value="F:hydroxyisourate hydrolase activity"/>
    <property type="evidence" value="ECO:0007669"/>
    <property type="project" value="UniProtKB-EC"/>
</dbReference>
<dbReference type="AlphaFoldDB" id="A0AA39G433"/>
<dbReference type="EMBL" id="JAQQBR010000002">
    <property type="protein sequence ID" value="KAK0181147.1"/>
    <property type="molecule type" value="Genomic_DNA"/>
</dbReference>
<dbReference type="Proteomes" id="UP001168972">
    <property type="component" value="Unassembled WGS sequence"/>
</dbReference>
<dbReference type="Gene3D" id="2.60.40.180">
    <property type="entry name" value="Transthyretin/hydroxyisourate hydrolase domain"/>
    <property type="match status" value="1"/>
</dbReference>
<reference evidence="9" key="2">
    <citation type="submission" date="2023-03" db="EMBL/GenBank/DDBJ databases">
        <authorList>
            <person name="Inwood S.N."/>
            <person name="Skelly J.G."/>
            <person name="Guhlin J."/>
            <person name="Harrop T.W.R."/>
            <person name="Goldson S.G."/>
            <person name="Dearden P.K."/>
        </authorList>
    </citation>
    <scope>NUCLEOTIDE SEQUENCE</scope>
    <source>
        <strain evidence="9">Lincoln</strain>
        <tissue evidence="9">Whole body</tissue>
    </source>
</reference>
<dbReference type="NCBIfam" id="TIGR02962">
    <property type="entry name" value="hdxy_isourate"/>
    <property type="match status" value="1"/>
</dbReference>
<keyword evidence="5 7" id="KW-0659">Purine metabolism</keyword>
<sequence>MELQPHISTHVLDTSRGVPVKNLPVSLYKASDSTNNSWILLSESYTSTNGRCTNLLEIASQILTVGRYKIVFNVESYFITMKTPALYPSIEIIIDIKNSLENYHLPLLLNPNGYSTYRGA</sequence>
<dbReference type="GO" id="GO:0006144">
    <property type="term" value="P:purine nucleobase metabolic process"/>
    <property type="evidence" value="ECO:0007669"/>
    <property type="project" value="UniProtKB-KW"/>
</dbReference>
<comment type="subunit">
    <text evidence="4 7">Homotetramer.</text>
</comment>
<dbReference type="Pfam" id="PF00576">
    <property type="entry name" value="Transthyretin"/>
    <property type="match status" value="1"/>
</dbReference>
<name>A0AA39G433_MICHY</name>
<evidence type="ECO:0000256" key="1">
    <source>
        <dbReference type="ARBA" id="ARBA00001043"/>
    </source>
</evidence>
<comment type="similarity">
    <text evidence="3 7">Belongs to the transthyretin family. 5-hydroxyisourate hydrolase subfamily.</text>
</comment>
<keyword evidence="10" id="KW-1185">Reference proteome</keyword>
<dbReference type="InterPro" id="IPR023416">
    <property type="entry name" value="Transthyretin/HIU_hydrolase_d"/>
</dbReference>
<comment type="function">
    <text evidence="2">Catalyzes the hydrolysis of 5-hydroxyisourate (HIU) to 2-oxo-4-hydroxy-4-carboxy-5-ureidoimidazoline (OHCU).</text>
</comment>
<evidence type="ECO:0000313" key="9">
    <source>
        <dbReference type="EMBL" id="KAK0181147.1"/>
    </source>
</evidence>
<organism evidence="9 10">
    <name type="scientific">Microctonus hyperodae</name>
    <name type="common">Parasitoid wasp</name>
    <dbReference type="NCBI Taxonomy" id="165561"/>
    <lineage>
        <taxon>Eukaryota</taxon>
        <taxon>Metazoa</taxon>
        <taxon>Ecdysozoa</taxon>
        <taxon>Arthropoda</taxon>
        <taxon>Hexapoda</taxon>
        <taxon>Insecta</taxon>
        <taxon>Pterygota</taxon>
        <taxon>Neoptera</taxon>
        <taxon>Endopterygota</taxon>
        <taxon>Hymenoptera</taxon>
        <taxon>Apocrita</taxon>
        <taxon>Ichneumonoidea</taxon>
        <taxon>Braconidae</taxon>
        <taxon>Euphorinae</taxon>
        <taxon>Microctonus</taxon>
    </lineage>
</organism>
<dbReference type="InterPro" id="IPR036817">
    <property type="entry name" value="Transthyretin/HIU_hydrolase_sf"/>
</dbReference>
<protein>
    <recommendedName>
        <fullName evidence="7">5-hydroxyisourate hydrolase</fullName>
        <shortName evidence="7">HIU hydrolase</shortName>
        <shortName evidence="7">HIUHase</shortName>
        <ecNumber evidence="7">3.5.2.17</ecNumber>
    </recommendedName>
</protein>
<dbReference type="PANTHER" id="PTHR10395">
    <property type="entry name" value="URICASE AND TRANSTHYRETIN-RELATED"/>
    <property type="match status" value="1"/>
</dbReference>
<accession>A0AA39G433</accession>
<evidence type="ECO:0000256" key="2">
    <source>
        <dbReference type="ARBA" id="ARBA00002704"/>
    </source>
</evidence>
<dbReference type="SUPFAM" id="SSF49472">
    <property type="entry name" value="Transthyretin (synonym: prealbumin)"/>
    <property type="match status" value="1"/>
</dbReference>